<sequence>MADSKGQLAGDLAAAAVSATLVAPTVTLLDRSLTEKASSNKPLLRGLRAHAIAALRHPGRFVFSRPFGLVWTLYAATYAVANATDTVTRETHPSSSASITFISTFAVNVPLGVWKDISFAQLFGNSPDPIAKTALRSTRAVSTAATATFLVRDAATIFGSFTLAPWCSELIPDSLTSHSHSKTVITQMVVPVLSQLVATPIHLIGLDLYNRQYAVPWSDRLAVTRSHLPSATVMRCVRIVPAFGFGCLTNMELRSFFHRAFAIPSRILS</sequence>
<dbReference type="GeneID" id="63752804"/>
<dbReference type="Proteomes" id="UP000184383">
    <property type="component" value="Unassembled WGS sequence"/>
</dbReference>
<dbReference type="PANTHER" id="PTHR37845:SF1">
    <property type="entry name" value="SEQUENCE ORPHAN"/>
    <property type="match status" value="1"/>
</dbReference>
<dbReference type="AlphaFoldDB" id="A0A1L9S0F4"/>
<evidence type="ECO:0008006" key="3">
    <source>
        <dbReference type="Google" id="ProtNLM"/>
    </source>
</evidence>
<name>A0A1L9S0F4_ASPWE</name>
<accession>A0A1L9S0F4</accession>
<protein>
    <recommendedName>
        <fullName evidence="3">Sequence orphan</fullName>
    </recommendedName>
</protein>
<dbReference type="STRING" id="1073089.A0A1L9S0F4"/>
<dbReference type="PANTHER" id="PTHR37845">
    <property type="entry name" value="SEQUENCE ORPHAN"/>
    <property type="match status" value="1"/>
</dbReference>
<dbReference type="EMBL" id="KV878209">
    <property type="protein sequence ID" value="OJJ40587.1"/>
    <property type="molecule type" value="Genomic_DNA"/>
</dbReference>
<evidence type="ECO:0000313" key="1">
    <source>
        <dbReference type="EMBL" id="OJJ40587.1"/>
    </source>
</evidence>
<dbReference type="GO" id="GO:0005739">
    <property type="term" value="C:mitochondrion"/>
    <property type="evidence" value="ECO:0007669"/>
    <property type="project" value="TreeGrafter"/>
</dbReference>
<keyword evidence="2" id="KW-1185">Reference proteome</keyword>
<proteinExistence type="predicted"/>
<dbReference type="InterPro" id="IPR038781">
    <property type="entry name" value="C365.16-ike"/>
</dbReference>
<evidence type="ECO:0000313" key="2">
    <source>
        <dbReference type="Proteomes" id="UP000184383"/>
    </source>
</evidence>
<dbReference type="VEuPathDB" id="FungiDB:ASPWEDRAFT_47384"/>
<reference evidence="2" key="1">
    <citation type="journal article" date="2017" name="Genome Biol.">
        <title>Comparative genomics reveals high biological diversity and specific adaptations in the industrially and medically important fungal genus Aspergillus.</title>
        <authorList>
            <person name="de Vries R.P."/>
            <person name="Riley R."/>
            <person name="Wiebenga A."/>
            <person name="Aguilar-Osorio G."/>
            <person name="Amillis S."/>
            <person name="Uchima C.A."/>
            <person name="Anderluh G."/>
            <person name="Asadollahi M."/>
            <person name="Askin M."/>
            <person name="Barry K."/>
            <person name="Battaglia E."/>
            <person name="Bayram O."/>
            <person name="Benocci T."/>
            <person name="Braus-Stromeyer S.A."/>
            <person name="Caldana C."/>
            <person name="Canovas D."/>
            <person name="Cerqueira G.C."/>
            <person name="Chen F."/>
            <person name="Chen W."/>
            <person name="Choi C."/>
            <person name="Clum A."/>
            <person name="Dos Santos R.A."/>
            <person name="Damasio A.R."/>
            <person name="Diallinas G."/>
            <person name="Emri T."/>
            <person name="Fekete E."/>
            <person name="Flipphi M."/>
            <person name="Freyberg S."/>
            <person name="Gallo A."/>
            <person name="Gournas C."/>
            <person name="Habgood R."/>
            <person name="Hainaut M."/>
            <person name="Harispe M.L."/>
            <person name="Henrissat B."/>
            <person name="Hilden K.S."/>
            <person name="Hope R."/>
            <person name="Hossain A."/>
            <person name="Karabika E."/>
            <person name="Karaffa L."/>
            <person name="Karanyi Z."/>
            <person name="Krasevec N."/>
            <person name="Kuo A."/>
            <person name="Kusch H."/>
            <person name="LaButti K."/>
            <person name="Lagendijk E.L."/>
            <person name="Lapidus A."/>
            <person name="Levasseur A."/>
            <person name="Lindquist E."/>
            <person name="Lipzen A."/>
            <person name="Logrieco A.F."/>
            <person name="MacCabe A."/>
            <person name="Maekelae M.R."/>
            <person name="Malavazi I."/>
            <person name="Melin P."/>
            <person name="Meyer V."/>
            <person name="Mielnichuk N."/>
            <person name="Miskei M."/>
            <person name="Molnar A.P."/>
            <person name="Mule G."/>
            <person name="Ngan C.Y."/>
            <person name="Orejas M."/>
            <person name="Orosz E."/>
            <person name="Ouedraogo J.P."/>
            <person name="Overkamp K.M."/>
            <person name="Park H.-S."/>
            <person name="Perrone G."/>
            <person name="Piumi F."/>
            <person name="Punt P.J."/>
            <person name="Ram A.F."/>
            <person name="Ramon A."/>
            <person name="Rauscher S."/>
            <person name="Record E."/>
            <person name="Riano-Pachon D.M."/>
            <person name="Robert V."/>
            <person name="Roehrig J."/>
            <person name="Ruller R."/>
            <person name="Salamov A."/>
            <person name="Salih N.S."/>
            <person name="Samson R.A."/>
            <person name="Sandor E."/>
            <person name="Sanguinetti M."/>
            <person name="Schuetze T."/>
            <person name="Sepcic K."/>
            <person name="Shelest E."/>
            <person name="Sherlock G."/>
            <person name="Sophianopoulou V."/>
            <person name="Squina F.M."/>
            <person name="Sun H."/>
            <person name="Susca A."/>
            <person name="Todd R.B."/>
            <person name="Tsang A."/>
            <person name="Unkles S.E."/>
            <person name="van de Wiele N."/>
            <person name="van Rossen-Uffink D."/>
            <person name="Oliveira J.V."/>
            <person name="Vesth T.C."/>
            <person name="Visser J."/>
            <person name="Yu J.-H."/>
            <person name="Zhou M."/>
            <person name="Andersen M.R."/>
            <person name="Archer D.B."/>
            <person name="Baker S.E."/>
            <person name="Benoit I."/>
            <person name="Brakhage A.A."/>
            <person name="Braus G.H."/>
            <person name="Fischer R."/>
            <person name="Frisvad J.C."/>
            <person name="Goldman G.H."/>
            <person name="Houbraken J."/>
            <person name="Oakley B."/>
            <person name="Pocsi I."/>
            <person name="Scazzocchio C."/>
            <person name="Seiboth B."/>
            <person name="vanKuyk P.A."/>
            <person name="Wortman J."/>
            <person name="Dyer P.S."/>
            <person name="Grigoriev I.V."/>
        </authorList>
    </citation>
    <scope>NUCLEOTIDE SEQUENCE [LARGE SCALE GENOMIC DNA]</scope>
    <source>
        <strain evidence="2">DTO 134E9</strain>
    </source>
</reference>
<organism evidence="1 2">
    <name type="scientific">Aspergillus wentii DTO 134E9</name>
    <dbReference type="NCBI Taxonomy" id="1073089"/>
    <lineage>
        <taxon>Eukaryota</taxon>
        <taxon>Fungi</taxon>
        <taxon>Dikarya</taxon>
        <taxon>Ascomycota</taxon>
        <taxon>Pezizomycotina</taxon>
        <taxon>Eurotiomycetes</taxon>
        <taxon>Eurotiomycetidae</taxon>
        <taxon>Eurotiales</taxon>
        <taxon>Aspergillaceae</taxon>
        <taxon>Aspergillus</taxon>
        <taxon>Aspergillus subgen. Cremei</taxon>
    </lineage>
</organism>
<dbReference type="OrthoDB" id="275936at2759"/>
<dbReference type="RefSeq" id="XP_040694263.1">
    <property type="nucleotide sequence ID" value="XM_040836956.1"/>
</dbReference>
<gene>
    <name evidence="1" type="ORF">ASPWEDRAFT_47384</name>
</gene>